<dbReference type="EMBL" id="JADGJH010003165">
    <property type="protein sequence ID" value="KAJ3093043.1"/>
    <property type="molecule type" value="Genomic_DNA"/>
</dbReference>
<dbReference type="Proteomes" id="UP001211907">
    <property type="component" value="Unassembled WGS sequence"/>
</dbReference>
<keyword evidence="2" id="KW-1185">Reference proteome</keyword>
<sequence length="112" mass="11866">MVEATPLATITDPYTLEMKARFKLMKHGLLYGSTVNELLLPKNGRSPGDLGSGGGVSSIGGATARERAKAGISALEEARAVAENEVFTEVNEIFVHGAKVLPKSCMVMPYSI</sequence>
<gene>
    <name evidence="1" type="ORF">HK100_006788</name>
</gene>
<evidence type="ECO:0000313" key="1">
    <source>
        <dbReference type="EMBL" id="KAJ3093043.1"/>
    </source>
</evidence>
<proteinExistence type="predicted"/>
<name>A0AAD5SSP4_9FUNG</name>
<evidence type="ECO:0000313" key="2">
    <source>
        <dbReference type="Proteomes" id="UP001211907"/>
    </source>
</evidence>
<accession>A0AAD5SSP4</accession>
<comment type="caution">
    <text evidence="1">The sequence shown here is derived from an EMBL/GenBank/DDBJ whole genome shotgun (WGS) entry which is preliminary data.</text>
</comment>
<dbReference type="AlphaFoldDB" id="A0AAD5SSP4"/>
<organism evidence="1 2">
    <name type="scientific">Physocladia obscura</name>
    <dbReference type="NCBI Taxonomy" id="109957"/>
    <lineage>
        <taxon>Eukaryota</taxon>
        <taxon>Fungi</taxon>
        <taxon>Fungi incertae sedis</taxon>
        <taxon>Chytridiomycota</taxon>
        <taxon>Chytridiomycota incertae sedis</taxon>
        <taxon>Chytridiomycetes</taxon>
        <taxon>Chytridiales</taxon>
        <taxon>Chytriomycetaceae</taxon>
        <taxon>Physocladia</taxon>
    </lineage>
</organism>
<reference evidence="1" key="1">
    <citation type="submission" date="2020-05" db="EMBL/GenBank/DDBJ databases">
        <title>Phylogenomic resolution of chytrid fungi.</title>
        <authorList>
            <person name="Stajich J.E."/>
            <person name="Amses K."/>
            <person name="Simmons R."/>
            <person name="Seto K."/>
            <person name="Myers J."/>
            <person name="Bonds A."/>
            <person name="Quandt C.A."/>
            <person name="Barry K."/>
            <person name="Liu P."/>
            <person name="Grigoriev I."/>
            <person name="Longcore J.E."/>
            <person name="James T.Y."/>
        </authorList>
    </citation>
    <scope>NUCLEOTIDE SEQUENCE</scope>
    <source>
        <strain evidence="1">JEL0513</strain>
    </source>
</reference>
<protein>
    <submittedName>
        <fullName evidence="1">Uncharacterized protein</fullName>
    </submittedName>
</protein>